<dbReference type="SUPFAM" id="SSF55729">
    <property type="entry name" value="Acyl-CoA N-acyltransferases (Nat)"/>
    <property type="match status" value="1"/>
</dbReference>
<organism evidence="2 3">
    <name type="scientific">Aeromicrobium terrae</name>
    <dbReference type="NCBI Taxonomy" id="2498846"/>
    <lineage>
        <taxon>Bacteria</taxon>
        <taxon>Bacillati</taxon>
        <taxon>Actinomycetota</taxon>
        <taxon>Actinomycetes</taxon>
        <taxon>Propionibacteriales</taxon>
        <taxon>Nocardioidaceae</taxon>
        <taxon>Aeromicrobium</taxon>
    </lineage>
</organism>
<sequence>MDAVIRTERLTLRPFVEDDADALFDIFRRPDVARWSGTGEPMTERDQAVQRIGRFPTRAGDHPATGIWAVVDDDTDVCRGQLMLVPLPPSTGVDRADIEVGWHLHPDVWGRGYASEAATALVERGFAAGFEELYAVTDPDNVRSQAVCRRLGMTDLGLHTEWYDQELRAFRLSR</sequence>
<name>A0A5C8NI97_9ACTN</name>
<evidence type="ECO:0000313" key="3">
    <source>
        <dbReference type="Proteomes" id="UP000321571"/>
    </source>
</evidence>
<dbReference type="Proteomes" id="UP000321571">
    <property type="component" value="Unassembled WGS sequence"/>
</dbReference>
<keyword evidence="2" id="KW-0808">Transferase</keyword>
<reference evidence="2 3" key="1">
    <citation type="submission" date="2019-06" db="EMBL/GenBank/DDBJ databases">
        <title>Aeromicrobium sp. nov., isolated from a maize field.</title>
        <authorList>
            <person name="Lin S.-Y."/>
            <person name="Tsai C.-F."/>
            <person name="Young C.-C."/>
        </authorList>
    </citation>
    <scope>NUCLEOTIDE SEQUENCE [LARGE SCALE GENOMIC DNA]</scope>
    <source>
        <strain evidence="2 3">CC-CFT486</strain>
    </source>
</reference>
<keyword evidence="3" id="KW-1185">Reference proteome</keyword>
<dbReference type="InterPro" id="IPR000182">
    <property type="entry name" value="GNAT_dom"/>
</dbReference>
<dbReference type="AlphaFoldDB" id="A0A5C8NI97"/>
<dbReference type="PANTHER" id="PTHR43792:SF1">
    <property type="entry name" value="N-ACETYLTRANSFERASE DOMAIN-CONTAINING PROTEIN"/>
    <property type="match status" value="1"/>
</dbReference>
<accession>A0A5C8NI97</accession>
<dbReference type="EMBL" id="VDUX01000003">
    <property type="protein sequence ID" value="TXL61489.1"/>
    <property type="molecule type" value="Genomic_DNA"/>
</dbReference>
<gene>
    <name evidence="2" type="ORF">FHP06_08680</name>
</gene>
<dbReference type="PANTHER" id="PTHR43792">
    <property type="entry name" value="GNAT FAMILY, PUTATIVE (AFU_ORTHOLOGUE AFUA_3G00765)-RELATED-RELATED"/>
    <property type="match status" value="1"/>
</dbReference>
<dbReference type="OrthoDB" id="3533156at2"/>
<dbReference type="RefSeq" id="WP_147685808.1">
    <property type="nucleotide sequence ID" value="NZ_VDUX01000003.1"/>
</dbReference>
<dbReference type="InterPro" id="IPR016181">
    <property type="entry name" value="Acyl_CoA_acyltransferase"/>
</dbReference>
<dbReference type="InterPro" id="IPR051531">
    <property type="entry name" value="N-acetyltransferase"/>
</dbReference>
<evidence type="ECO:0000259" key="1">
    <source>
        <dbReference type="PROSITE" id="PS51186"/>
    </source>
</evidence>
<comment type="caution">
    <text evidence="2">The sequence shown here is derived from an EMBL/GenBank/DDBJ whole genome shotgun (WGS) entry which is preliminary data.</text>
</comment>
<dbReference type="Gene3D" id="3.40.630.30">
    <property type="match status" value="1"/>
</dbReference>
<dbReference type="PROSITE" id="PS51186">
    <property type="entry name" value="GNAT"/>
    <property type="match status" value="1"/>
</dbReference>
<protein>
    <submittedName>
        <fullName evidence="2">GNAT family N-acetyltransferase</fullName>
    </submittedName>
</protein>
<feature type="domain" description="N-acetyltransferase" evidence="1">
    <location>
        <begin position="10"/>
        <end position="174"/>
    </location>
</feature>
<dbReference type="Pfam" id="PF13302">
    <property type="entry name" value="Acetyltransf_3"/>
    <property type="match status" value="1"/>
</dbReference>
<evidence type="ECO:0000313" key="2">
    <source>
        <dbReference type="EMBL" id="TXL61489.1"/>
    </source>
</evidence>
<dbReference type="GO" id="GO:0016747">
    <property type="term" value="F:acyltransferase activity, transferring groups other than amino-acyl groups"/>
    <property type="evidence" value="ECO:0007669"/>
    <property type="project" value="InterPro"/>
</dbReference>
<proteinExistence type="predicted"/>